<dbReference type="CDD" id="cd00201">
    <property type="entry name" value="WW"/>
    <property type="match status" value="2"/>
</dbReference>
<dbReference type="SUPFAM" id="SSF81698">
    <property type="entry name" value="FF domain"/>
    <property type="match status" value="5"/>
</dbReference>
<feature type="compositionally biased region" description="Gly residues" evidence="1">
    <location>
        <begin position="106"/>
        <end position="115"/>
    </location>
</feature>
<reference evidence="4 5" key="1">
    <citation type="journal article" date="2023" name="bioRxiv">
        <title>High-quality genome assemblies of four members of thePodospora anserinaspecies complex.</title>
        <authorList>
            <person name="Ament-Velasquez S.L."/>
            <person name="Vogan A.A."/>
            <person name="Wallerman O."/>
            <person name="Hartmann F."/>
            <person name="Gautier V."/>
            <person name="Silar P."/>
            <person name="Giraud T."/>
            <person name="Johannesson H."/>
        </authorList>
    </citation>
    <scope>NUCLEOTIDE SEQUENCE [LARGE SCALE GENOMIC DNA]</scope>
    <source>
        <strain evidence="4 5">CBS 112042</strain>
    </source>
</reference>
<name>A0ABR0FYX6_9PEZI</name>
<dbReference type="Pfam" id="PF25432">
    <property type="entry name" value="FF_PRPF40A"/>
    <property type="match status" value="1"/>
</dbReference>
<feature type="region of interest" description="Disordered" evidence="1">
    <location>
        <begin position="785"/>
        <end position="869"/>
    </location>
</feature>
<feature type="compositionally biased region" description="Basic and acidic residues" evidence="1">
    <location>
        <begin position="801"/>
        <end position="812"/>
    </location>
</feature>
<feature type="region of interest" description="Disordered" evidence="1">
    <location>
        <begin position="88"/>
        <end position="132"/>
    </location>
</feature>
<dbReference type="InterPro" id="IPR036517">
    <property type="entry name" value="FF_domain_sf"/>
</dbReference>
<organism evidence="4 5">
    <name type="scientific">Podospora bellae-mahoneyi</name>
    <dbReference type="NCBI Taxonomy" id="2093777"/>
    <lineage>
        <taxon>Eukaryota</taxon>
        <taxon>Fungi</taxon>
        <taxon>Dikarya</taxon>
        <taxon>Ascomycota</taxon>
        <taxon>Pezizomycotina</taxon>
        <taxon>Sordariomycetes</taxon>
        <taxon>Sordariomycetidae</taxon>
        <taxon>Sordariales</taxon>
        <taxon>Podosporaceae</taxon>
        <taxon>Podospora</taxon>
    </lineage>
</organism>
<feature type="compositionally biased region" description="Basic and acidic residues" evidence="1">
    <location>
        <begin position="626"/>
        <end position="648"/>
    </location>
</feature>
<feature type="domain" description="WW" evidence="2">
    <location>
        <begin position="8"/>
        <end position="41"/>
    </location>
</feature>
<feature type="compositionally biased region" description="Basic and acidic residues" evidence="1">
    <location>
        <begin position="589"/>
        <end position="615"/>
    </location>
</feature>
<feature type="domain" description="WW" evidence="2">
    <location>
        <begin position="54"/>
        <end position="82"/>
    </location>
</feature>
<dbReference type="PROSITE" id="PS50020">
    <property type="entry name" value="WW_DOMAIN_2"/>
    <property type="match status" value="2"/>
</dbReference>
<gene>
    <name evidence="4" type="primary">PRP40</name>
    <name evidence="4" type="ORF">QC761_112110</name>
</gene>
<feature type="domain" description="FF" evidence="3">
    <location>
        <begin position="379"/>
        <end position="440"/>
    </location>
</feature>
<dbReference type="PANTHER" id="PTHR11864:SF0">
    <property type="entry name" value="PRP40 PRE-MRNA PROCESSING FACTOR 40 HOMOLOG A (YEAST)"/>
    <property type="match status" value="1"/>
</dbReference>
<dbReference type="GeneID" id="87893980"/>
<evidence type="ECO:0000313" key="4">
    <source>
        <dbReference type="EMBL" id="KAK4648656.1"/>
    </source>
</evidence>
<feature type="compositionally biased region" description="Basic and acidic residues" evidence="1">
    <location>
        <begin position="116"/>
        <end position="132"/>
    </location>
</feature>
<dbReference type="PANTHER" id="PTHR11864">
    <property type="entry name" value="PRE-MRNA-PROCESSING PROTEIN PRP40"/>
    <property type="match status" value="1"/>
</dbReference>
<accession>A0ABR0FYX6</accession>
<dbReference type="PROSITE" id="PS01159">
    <property type="entry name" value="WW_DOMAIN_1"/>
    <property type="match status" value="2"/>
</dbReference>
<evidence type="ECO:0000259" key="3">
    <source>
        <dbReference type="PROSITE" id="PS51676"/>
    </source>
</evidence>
<dbReference type="Gene3D" id="2.20.70.10">
    <property type="match status" value="2"/>
</dbReference>
<proteinExistence type="predicted"/>
<dbReference type="InterPro" id="IPR036020">
    <property type="entry name" value="WW_dom_sf"/>
</dbReference>
<dbReference type="SMART" id="SM00456">
    <property type="entry name" value="WW"/>
    <property type="match status" value="2"/>
</dbReference>
<dbReference type="InterPro" id="IPR002713">
    <property type="entry name" value="FF_domain"/>
</dbReference>
<dbReference type="Proteomes" id="UP001322138">
    <property type="component" value="Unassembled WGS sequence"/>
</dbReference>
<dbReference type="InterPro" id="IPR001202">
    <property type="entry name" value="WW_dom"/>
</dbReference>
<dbReference type="InterPro" id="IPR039726">
    <property type="entry name" value="Prp40-like"/>
</dbReference>
<sequence length="869" mass="102208">MNGHFAPPGAPAVWTEHKTPDGRTYYYNTLTKVTQWTKPEEMMTPAERALANQPWKEYTAEGGRKYWYNTETKQSSWEMPDVYKRALGAGDSTATTPTGPSASFGAAGGGSGHHGGSYDHHHQQRDHRDYRDHREPMGESRQLTYGSNIQAQAFVSASNDPEYATVEEAEAAFVKLLRSSKVQPDWTWEQAIRAIVKDPQFRAIKDPRDRKAAFEKYCHDVVVQDKERAKERLTKLRADFATMLRSHPEIKHYTRWKTARPMIEGETIFRSTNDENERRQLFEDYVSDLKRAHKEQQVTMRKSAMDGLIELLPTLSLEPYTRWAEAQGTIQNTPLFQSDEKYKTLSNFDVLTVFQNHVKSLERNFNDSKQEEKNKKFRQERKARDNFKVVLTELKRDGKITAGTTWTQIHPLIADDARYRAVAGNPGSTAMELFWDVVEEEERALRGTRNDVLDVIGVSAPDMDSNKMQADKSIQDKRFEVTPKTTFEEFEAVVRGDARTTNIERKILELIFERVQQKRTKRTDEDKVQRRALDDLRAAMKRLEPPITVTDTYEQVKARLAQSEAFRTVNSEEARRGAFDKYIRRLKEKDEENENERQRRRERPDGHRDRGERSYRSGRSARSRSRSPEHNTYEADRRHAMADRERNYRKTSAAEVLLSDRRSADGHHDSVRDRERDRDRDRDRISERDRERDRDRDRDRDRERDRDRARDYRDRDRDRDRERDRDRDHGRDRDRDRDRDHRDHRDYDRRSRPADDFNHYDRERRTREEDRERIYRRRVLERDVDELPYGDERPSSSSRRPRPEEDDHDRRSPRQAKRIKVEDDRAATPSAATATAQPKSAAVAPAAIKEEKPSPSVRAGSEEGEIEED</sequence>
<feature type="compositionally biased region" description="Basic and acidic residues" evidence="1">
    <location>
        <begin position="658"/>
        <end position="769"/>
    </location>
</feature>
<dbReference type="Pfam" id="PF01846">
    <property type="entry name" value="FF"/>
    <property type="match status" value="3"/>
</dbReference>
<dbReference type="PROSITE" id="PS51676">
    <property type="entry name" value="FF"/>
    <property type="match status" value="3"/>
</dbReference>
<protein>
    <submittedName>
        <fullName evidence="4">U1 snRNP protein</fullName>
    </submittedName>
</protein>
<dbReference type="Pfam" id="PF00397">
    <property type="entry name" value="WW"/>
    <property type="match status" value="2"/>
</dbReference>
<dbReference type="EMBL" id="JAFFGZ010000001">
    <property type="protein sequence ID" value="KAK4648656.1"/>
    <property type="molecule type" value="Genomic_DNA"/>
</dbReference>
<dbReference type="RefSeq" id="XP_062737631.1">
    <property type="nucleotide sequence ID" value="XM_062874498.1"/>
</dbReference>
<dbReference type="SMART" id="SM00441">
    <property type="entry name" value="FF"/>
    <property type="match status" value="5"/>
</dbReference>
<evidence type="ECO:0000256" key="1">
    <source>
        <dbReference type="SAM" id="MobiDB-lite"/>
    </source>
</evidence>
<dbReference type="SUPFAM" id="SSF51045">
    <property type="entry name" value="WW domain"/>
    <property type="match status" value="2"/>
</dbReference>
<feature type="compositionally biased region" description="Low complexity" evidence="1">
    <location>
        <begin position="88"/>
        <end position="105"/>
    </location>
</feature>
<feature type="domain" description="FF" evidence="3">
    <location>
        <begin position="163"/>
        <end position="220"/>
    </location>
</feature>
<keyword evidence="5" id="KW-1185">Reference proteome</keyword>
<dbReference type="Gene3D" id="1.10.10.440">
    <property type="entry name" value="FF domain"/>
    <property type="match status" value="5"/>
</dbReference>
<feature type="region of interest" description="Disordered" evidence="1">
    <location>
        <begin position="589"/>
        <end position="769"/>
    </location>
</feature>
<evidence type="ECO:0000313" key="5">
    <source>
        <dbReference type="Proteomes" id="UP001322138"/>
    </source>
</evidence>
<feature type="domain" description="FF" evidence="3">
    <location>
        <begin position="232"/>
        <end position="288"/>
    </location>
</feature>
<evidence type="ECO:0000259" key="2">
    <source>
        <dbReference type="PROSITE" id="PS50020"/>
    </source>
</evidence>
<feature type="compositionally biased region" description="Low complexity" evidence="1">
    <location>
        <begin position="827"/>
        <end position="847"/>
    </location>
</feature>
<comment type="caution">
    <text evidence="4">The sequence shown here is derived from an EMBL/GenBank/DDBJ whole genome shotgun (WGS) entry which is preliminary data.</text>
</comment>